<dbReference type="RefSeq" id="WP_072840806.1">
    <property type="nucleotide sequence ID" value="NZ_FQVF01000016.1"/>
</dbReference>
<dbReference type="EMBL" id="FQVF01000016">
    <property type="protein sequence ID" value="SHG13681.1"/>
    <property type="molecule type" value="Genomic_DNA"/>
</dbReference>
<dbReference type="InterPro" id="IPR035906">
    <property type="entry name" value="MetI-like_sf"/>
</dbReference>
<keyword evidence="10" id="KW-1185">Reference proteome</keyword>
<feature type="transmembrane region" description="Helical" evidence="7">
    <location>
        <begin position="267"/>
        <end position="289"/>
    </location>
</feature>
<proteinExistence type="inferred from homology"/>
<feature type="domain" description="ABC transmembrane type-1" evidence="8">
    <location>
        <begin position="77"/>
        <end position="290"/>
    </location>
</feature>
<sequence length="296" mass="32852">MRKKINPWLAGNIPLLVAVALPAALFLSVLVYFAGWAITFSFTDLETIGRKSVNWDWVGLKNYIRLFTRQGFLQSLWVTVIFTFFSAVIGQTIIGFLLAVALRGKRGLLKTTVEVSIMLGWLLPDIVAAFLWSASASQTGLINRVIIEPLGFAPINFMNDYALVVVIIANTWKGSAWSYLLFSAALDAVPKEIIEAAKVDGTTPIQRLWKVVIPMIRPHIATNMLFITIWTFTYFPLIYALTGGGPGNDTNVLAIFLYQTSFDVHRLGYGSAISVAMLLIVGALSIFYLRLLKEPK</sequence>
<dbReference type="SUPFAM" id="SSF161098">
    <property type="entry name" value="MetI-like"/>
    <property type="match status" value="1"/>
</dbReference>
<name>A0A1M5HCP9_9GAMM</name>
<dbReference type="Pfam" id="PF00528">
    <property type="entry name" value="BPD_transp_1"/>
    <property type="match status" value="1"/>
</dbReference>
<dbReference type="Gene3D" id="1.10.3720.10">
    <property type="entry name" value="MetI-like"/>
    <property type="match status" value="1"/>
</dbReference>
<dbReference type="OrthoDB" id="9805108at2"/>
<evidence type="ECO:0000256" key="2">
    <source>
        <dbReference type="ARBA" id="ARBA00022448"/>
    </source>
</evidence>
<evidence type="ECO:0000313" key="9">
    <source>
        <dbReference type="EMBL" id="SHG13681.1"/>
    </source>
</evidence>
<evidence type="ECO:0000256" key="7">
    <source>
        <dbReference type="RuleBase" id="RU363032"/>
    </source>
</evidence>
<comment type="similarity">
    <text evidence="7">Belongs to the binding-protein-dependent transport system permease family.</text>
</comment>
<dbReference type="GO" id="GO:0005886">
    <property type="term" value="C:plasma membrane"/>
    <property type="evidence" value="ECO:0007669"/>
    <property type="project" value="UniProtKB-SubCell"/>
</dbReference>
<dbReference type="PANTHER" id="PTHR43005:SF1">
    <property type="entry name" value="SPERMIDINE_PUTRESCINE TRANSPORT SYSTEM PERMEASE PROTEIN"/>
    <property type="match status" value="1"/>
</dbReference>
<dbReference type="InterPro" id="IPR000515">
    <property type="entry name" value="MetI-like"/>
</dbReference>
<evidence type="ECO:0000256" key="5">
    <source>
        <dbReference type="ARBA" id="ARBA00022989"/>
    </source>
</evidence>
<evidence type="ECO:0000256" key="1">
    <source>
        <dbReference type="ARBA" id="ARBA00004651"/>
    </source>
</evidence>
<keyword evidence="2 7" id="KW-0813">Transport</keyword>
<feature type="transmembrane region" description="Helical" evidence="7">
    <location>
        <begin position="220"/>
        <end position="241"/>
    </location>
</feature>
<evidence type="ECO:0000256" key="3">
    <source>
        <dbReference type="ARBA" id="ARBA00022475"/>
    </source>
</evidence>
<feature type="transmembrane region" description="Helical" evidence="7">
    <location>
        <begin position="12"/>
        <end position="38"/>
    </location>
</feature>
<dbReference type="STRING" id="1122206.SAMN02745753_03337"/>
<dbReference type="GO" id="GO:0055085">
    <property type="term" value="P:transmembrane transport"/>
    <property type="evidence" value="ECO:0007669"/>
    <property type="project" value="InterPro"/>
</dbReference>
<keyword evidence="9" id="KW-0762">Sugar transport</keyword>
<organism evidence="9 10">
    <name type="scientific">Marinomonas polaris DSM 16579</name>
    <dbReference type="NCBI Taxonomy" id="1122206"/>
    <lineage>
        <taxon>Bacteria</taxon>
        <taxon>Pseudomonadati</taxon>
        <taxon>Pseudomonadota</taxon>
        <taxon>Gammaproteobacteria</taxon>
        <taxon>Oceanospirillales</taxon>
        <taxon>Oceanospirillaceae</taxon>
        <taxon>Marinomonas</taxon>
    </lineage>
</organism>
<feature type="transmembrane region" description="Helical" evidence="7">
    <location>
        <begin position="113"/>
        <end position="132"/>
    </location>
</feature>
<dbReference type="PANTHER" id="PTHR43005">
    <property type="entry name" value="BLR7065 PROTEIN"/>
    <property type="match status" value="1"/>
</dbReference>
<reference evidence="10" key="1">
    <citation type="submission" date="2016-11" db="EMBL/GenBank/DDBJ databases">
        <authorList>
            <person name="Varghese N."/>
            <person name="Submissions S."/>
        </authorList>
    </citation>
    <scope>NUCLEOTIDE SEQUENCE [LARGE SCALE GENOMIC DNA]</scope>
    <source>
        <strain evidence="10">DSM 16579</strain>
    </source>
</reference>
<feature type="transmembrane region" description="Helical" evidence="7">
    <location>
        <begin position="76"/>
        <end position="101"/>
    </location>
</feature>
<dbReference type="Proteomes" id="UP000184517">
    <property type="component" value="Unassembled WGS sequence"/>
</dbReference>
<keyword evidence="5 7" id="KW-1133">Transmembrane helix</keyword>
<keyword evidence="3" id="KW-1003">Cell membrane</keyword>
<feature type="transmembrane region" description="Helical" evidence="7">
    <location>
        <begin position="152"/>
        <end position="172"/>
    </location>
</feature>
<keyword evidence="6 7" id="KW-0472">Membrane</keyword>
<keyword evidence="4 7" id="KW-0812">Transmembrane</keyword>
<evidence type="ECO:0000256" key="6">
    <source>
        <dbReference type="ARBA" id="ARBA00023136"/>
    </source>
</evidence>
<dbReference type="CDD" id="cd06261">
    <property type="entry name" value="TM_PBP2"/>
    <property type="match status" value="1"/>
</dbReference>
<dbReference type="PROSITE" id="PS50928">
    <property type="entry name" value="ABC_TM1"/>
    <property type="match status" value="1"/>
</dbReference>
<evidence type="ECO:0000313" key="10">
    <source>
        <dbReference type="Proteomes" id="UP000184517"/>
    </source>
</evidence>
<accession>A0A1M5HCP9</accession>
<protein>
    <submittedName>
        <fullName evidence="9">Multiple sugar transport system permease protein</fullName>
    </submittedName>
</protein>
<evidence type="ECO:0000259" key="8">
    <source>
        <dbReference type="PROSITE" id="PS50928"/>
    </source>
</evidence>
<dbReference type="AlphaFoldDB" id="A0A1M5HCP9"/>
<comment type="subcellular location">
    <subcellularLocation>
        <location evidence="1 7">Cell membrane</location>
        <topology evidence="1 7">Multi-pass membrane protein</topology>
    </subcellularLocation>
</comment>
<evidence type="ECO:0000256" key="4">
    <source>
        <dbReference type="ARBA" id="ARBA00022692"/>
    </source>
</evidence>
<gene>
    <name evidence="9" type="ORF">SAMN02745753_03337</name>
</gene>